<dbReference type="GO" id="GO:0008270">
    <property type="term" value="F:zinc ion binding"/>
    <property type="evidence" value="ECO:0007669"/>
    <property type="project" value="UniProtKB-KW"/>
</dbReference>
<organism evidence="4 5">
    <name type="scientific">Schizothecium vesticola</name>
    <dbReference type="NCBI Taxonomy" id="314040"/>
    <lineage>
        <taxon>Eukaryota</taxon>
        <taxon>Fungi</taxon>
        <taxon>Dikarya</taxon>
        <taxon>Ascomycota</taxon>
        <taxon>Pezizomycotina</taxon>
        <taxon>Sordariomycetes</taxon>
        <taxon>Sordariomycetidae</taxon>
        <taxon>Sordariales</taxon>
        <taxon>Schizotheciaceae</taxon>
        <taxon>Schizothecium</taxon>
    </lineage>
</organism>
<sequence>MRPATKRERDIKCVRFEPRKRVKSASPQARTGTGTGTDDTGKRSELLACPFYKHDPTEHMECLLRNRLTSTSFVRQHLQRAHRQPIHCSTCGHKFRKEVELDDHVREARCRHNSFTYPGLNMGQLMQIRKPPRDLDEQGRWNSMWEILFPGEPCPVDPYVGSAQEEILGIARRAVEAASPDTSLEVLQILNWDAVSTIYTRRSIDKTSPPSSQDSWPPTPESMDGGTPEATTKPLVRPSKSTKFYCQSPTMSPLENATDAYLGNVYDPSFDFFFLQSQDTNSTVGETQRTPGFSNPYSFDLSRPLPADHLCPQFTDPDPWLPLFSSTPSLSISCSSPGFSPLAETEVIDLTH</sequence>
<accession>A0AA40EIY1</accession>
<protein>
    <recommendedName>
        <fullName evidence="3">C2H2-type domain-containing protein</fullName>
    </recommendedName>
</protein>
<keyword evidence="1" id="KW-0862">Zinc</keyword>
<evidence type="ECO:0000313" key="4">
    <source>
        <dbReference type="EMBL" id="KAK0740180.1"/>
    </source>
</evidence>
<feature type="compositionally biased region" description="Basic and acidic residues" evidence="2">
    <location>
        <begin position="1"/>
        <end position="19"/>
    </location>
</feature>
<feature type="compositionally biased region" description="Polar residues" evidence="2">
    <location>
        <begin position="206"/>
        <end position="216"/>
    </location>
</feature>
<evidence type="ECO:0000256" key="1">
    <source>
        <dbReference type="PROSITE-ProRule" id="PRU00042"/>
    </source>
</evidence>
<feature type="domain" description="C2H2-type" evidence="3">
    <location>
        <begin position="86"/>
        <end position="112"/>
    </location>
</feature>
<evidence type="ECO:0000313" key="5">
    <source>
        <dbReference type="Proteomes" id="UP001172155"/>
    </source>
</evidence>
<feature type="region of interest" description="Disordered" evidence="2">
    <location>
        <begin position="203"/>
        <end position="235"/>
    </location>
</feature>
<comment type="caution">
    <text evidence="4">The sequence shown here is derived from an EMBL/GenBank/DDBJ whole genome shotgun (WGS) entry which is preliminary data.</text>
</comment>
<name>A0AA40EIY1_9PEZI</name>
<evidence type="ECO:0000259" key="3">
    <source>
        <dbReference type="PROSITE" id="PS50157"/>
    </source>
</evidence>
<proteinExistence type="predicted"/>
<dbReference type="InterPro" id="IPR013087">
    <property type="entry name" value="Znf_C2H2_type"/>
</dbReference>
<dbReference type="PANTHER" id="PTHR38166">
    <property type="entry name" value="C2H2-TYPE DOMAIN-CONTAINING PROTEIN-RELATED"/>
    <property type="match status" value="1"/>
</dbReference>
<dbReference type="PROSITE" id="PS50157">
    <property type="entry name" value="ZINC_FINGER_C2H2_2"/>
    <property type="match status" value="1"/>
</dbReference>
<keyword evidence="5" id="KW-1185">Reference proteome</keyword>
<keyword evidence="1" id="KW-0863">Zinc-finger</keyword>
<dbReference type="PANTHER" id="PTHR38166:SF1">
    <property type="entry name" value="C2H2-TYPE DOMAIN-CONTAINING PROTEIN"/>
    <property type="match status" value="1"/>
</dbReference>
<dbReference type="Proteomes" id="UP001172155">
    <property type="component" value="Unassembled WGS sequence"/>
</dbReference>
<reference evidence="4" key="1">
    <citation type="submission" date="2023-06" db="EMBL/GenBank/DDBJ databases">
        <title>Genome-scale phylogeny and comparative genomics of the fungal order Sordariales.</title>
        <authorList>
            <consortium name="Lawrence Berkeley National Laboratory"/>
            <person name="Hensen N."/>
            <person name="Bonometti L."/>
            <person name="Westerberg I."/>
            <person name="Brannstrom I.O."/>
            <person name="Guillou S."/>
            <person name="Cros-Aarteil S."/>
            <person name="Calhoun S."/>
            <person name="Haridas S."/>
            <person name="Kuo A."/>
            <person name="Mondo S."/>
            <person name="Pangilinan J."/>
            <person name="Riley R."/>
            <person name="LaButti K."/>
            <person name="Andreopoulos B."/>
            <person name="Lipzen A."/>
            <person name="Chen C."/>
            <person name="Yanf M."/>
            <person name="Daum C."/>
            <person name="Ng V."/>
            <person name="Clum A."/>
            <person name="Steindorff A."/>
            <person name="Ohm R."/>
            <person name="Martin F."/>
            <person name="Silar P."/>
            <person name="Natvig D."/>
            <person name="Lalanne C."/>
            <person name="Gautier V."/>
            <person name="Ament-velasquez S.L."/>
            <person name="Kruys A."/>
            <person name="Hutchinson M.I."/>
            <person name="Powell A.J."/>
            <person name="Barry K."/>
            <person name="Miller A.N."/>
            <person name="Grigoriev I.V."/>
            <person name="Debuchy R."/>
            <person name="Gladieux P."/>
            <person name="Thoren M.H."/>
            <person name="Johannesson H."/>
        </authorList>
    </citation>
    <scope>NUCLEOTIDE SEQUENCE</scope>
    <source>
        <strain evidence="4">SMH3187-1</strain>
    </source>
</reference>
<evidence type="ECO:0000256" key="2">
    <source>
        <dbReference type="SAM" id="MobiDB-lite"/>
    </source>
</evidence>
<feature type="region of interest" description="Disordered" evidence="2">
    <location>
        <begin position="1"/>
        <end position="41"/>
    </location>
</feature>
<dbReference type="EMBL" id="JAUKUD010000006">
    <property type="protein sequence ID" value="KAK0740180.1"/>
    <property type="molecule type" value="Genomic_DNA"/>
</dbReference>
<gene>
    <name evidence="4" type="ORF">B0T18DRAFT_417359</name>
</gene>
<keyword evidence="1" id="KW-0479">Metal-binding</keyword>
<dbReference type="AlphaFoldDB" id="A0AA40EIY1"/>